<reference evidence="2" key="1">
    <citation type="submission" date="2018-02" db="EMBL/GenBank/DDBJ databases">
        <title>Glaesserella australis sp. nov., isolated from the lungs of pigs.</title>
        <authorList>
            <person name="Turni C."/>
            <person name="Christensen H."/>
        </authorList>
    </citation>
    <scope>NUCLEOTIDE SEQUENCE [LARGE SCALE GENOMIC DNA]</scope>
    <source>
        <strain evidence="2">HS4635</strain>
    </source>
</reference>
<dbReference type="EMBL" id="PTPX01000020">
    <property type="protein sequence ID" value="RAL17904.1"/>
    <property type="molecule type" value="Genomic_DNA"/>
</dbReference>
<dbReference type="RefSeq" id="WP_111750824.1">
    <property type="nucleotide sequence ID" value="NZ_PTPX01000020.1"/>
</dbReference>
<comment type="caution">
    <text evidence="1">The sequence shown here is derived from an EMBL/GenBank/DDBJ whole genome shotgun (WGS) entry which is preliminary data.</text>
</comment>
<evidence type="ECO:0000313" key="1">
    <source>
        <dbReference type="EMBL" id="RAL17904.1"/>
    </source>
</evidence>
<sequence>MRIELGLGIEFNHQLYKQVHVRLLTMGGQCSALEMIDVLGIDEDNASHKEKTLVDMAYLSQQITIDGIPEENVDAQFLFEHLTTDDYWQLIEATLMLKKKRIESGVSQDNLSNSQDGLA</sequence>
<name>A0A328C0B0_9PAST</name>
<protein>
    <submittedName>
        <fullName evidence="1">Uncharacterized protein</fullName>
    </submittedName>
</protein>
<evidence type="ECO:0000313" key="2">
    <source>
        <dbReference type="Proteomes" id="UP000248689"/>
    </source>
</evidence>
<dbReference type="AlphaFoldDB" id="A0A328C0B0"/>
<dbReference type="OrthoDB" id="5684660at2"/>
<proteinExistence type="predicted"/>
<accession>A0A328C0B0</accession>
<organism evidence="1 2">
    <name type="scientific">Glaesserella australis</name>
    <dbReference type="NCBI Taxonomy" id="2094024"/>
    <lineage>
        <taxon>Bacteria</taxon>
        <taxon>Pseudomonadati</taxon>
        <taxon>Pseudomonadota</taxon>
        <taxon>Gammaproteobacteria</taxon>
        <taxon>Pasteurellales</taxon>
        <taxon>Pasteurellaceae</taxon>
        <taxon>Glaesserella</taxon>
    </lineage>
</organism>
<keyword evidence="2" id="KW-1185">Reference proteome</keyword>
<dbReference type="Proteomes" id="UP000248689">
    <property type="component" value="Unassembled WGS sequence"/>
</dbReference>
<gene>
    <name evidence="1" type="ORF">C5N92_10620</name>
</gene>